<accession>A0A967K882</accession>
<gene>
    <name evidence="1" type="ORF">HBA54_16900</name>
</gene>
<evidence type="ECO:0000313" key="2">
    <source>
        <dbReference type="Proteomes" id="UP000761264"/>
    </source>
</evidence>
<protein>
    <recommendedName>
        <fullName evidence="3">DUF1127 domain-containing protein</fullName>
    </recommendedName>
</protein>
<reference evidence="1" key="1">
    <citation type="submission" date="2020-03" db="EMBL/GenBank/DDBJ databases">
        <title>Genome of Pelagibius litoralis DSM 21314T.</title>
        <authorList>
            <person name="Wang G."/>
        </authorList>
    </citation>
    <scope>NUCLEOTIDE SEQUENCE</scope>
    <source>
        <strain evidence="1">DSM 21314</strain>
    </source>
</reference>
<dbReference type="AlphaFoldDB" id="A0A967K882"/>
<comment type="caution">
    <text evidence="1">The sequence shown here is derived from an EMBL/GenBank/DDBJ whole genome shotgun (WGS) entry which is preliminary data.</text>
</comment>
<sequence length="96" mass="10712">MSTSHPIGRASVISFPDLSERRSAVGIVDPAPARPGRGLAVLRVWARRHAYRRDLARLLDAGPHLIRDMGLDVHRVRQEVSLPFWRRGQICPDVAG</sequence>
<evidence type="ECO:0000313" key="1">
    <source>
        <dbReference type="EMBL" id="NIA70288.1"/>
    </source>
</evidence>
<dbReference type="Proteomes" id="UP000761264">
    <property type="component" value="Unassembled WGS sequence"/>
</dbReference>
<proteinExistence type="predicted"/>
<dbReference type="RefSeq" id="WP_167226735.1">
    <property type="nucleotide sequence ID" value="NZ_JAAQPH010000013.1"/>
</dbReference>
<dbReference type="EMBL" id="JAAQPH010000013">
    <property type="protein sequence ID" value="NIA70288.1"/>
    <property type="molecule type" value="Genomic_DNA"/>
</dbReference>
<keyword evidence="2" id="KW-1185">Reference proteome</keyword>
<name>A0A967K882_9PROT</name>
<organism evidence="1 2">
    <name type="scientific">Pelagibius litoralis</name>
    <dbReference type="NCBI Taxonomy" id="374515"/>
    <lineage>
        <taxon>Bacteria</taxon>
        <taxon>Pseudomonadati</taxon>
        <taxon>Pseudomonadota</taxon>
        <taxon>Alphaproteobacteria</taxon>
        <taxon>Rhodospirillales</taxon>
        <taxon>Rhodovibrionaceae</taxon>
        <taxon>Pelagibius</taxon>
    </lineage>
</organism>
<evidence type="ECO:0008006" key="3">
    <source>
        <dbReference type="Google" id="ProtNLM"/>
    </source>
</evidence>